<proteinExistence type="predicted"/>
<protein>
    <recommendedName>
        <fullName evidence="3">DNA primase/polymerase bifunctional N-terminal domain-containing protein</fullName>
    </recommendedName>
</protein>
<sequence length="183" mass="20301">MTLNVPPAPTPRGHVPGRRERAEKWLLKAAKSQEDAVVEWTEQGVALLTAGREWDVVRAPYTALGPDLERCTDVQGLRRHAEELGGGAVWCDRYRRCLYFLVPPGTDRGWPQDRRLAGVECLGGTPPYIHYVGVPRVDRIEPCGFFWLAPLDSASQVLADPRRLYEALLARAGASQPPPPNTP</sequence>
<gene>
    <name evidence="1" type="ORF">GCM10010422_39900</name>
</gene>
<name>A0ABP5Z1X8_9ACTN</name>
<reference evidence="2" key="1">
    <citation type="journal article" date="2019" name="Int. J. Syst. Evol. Microbiol.">
        <title>The Global Catalogue of Microorganisms (GCM) 10K type strain sequencing project: providing services to taxonomists for standard genome sequencing and annotation.</title>
        <authorList>
            <consortium name="The Broad Institute Genomics Platform"/>
            <consortium name="The Broad Institute Genome Sequencing Center for Infectious Disease"/>
            <person name="Wu L."/>
            <person name="Ma J."/>
        </authorList>
    </citation>
    <scope>NUCLEOTIDE SEQUENCE [LARGE SCALE GENOMIC DNA]</scope>
    <source>
        <strain evidence="2">JCM 6923</strain>
    </source>
</reference>
<dbReference type="RefSeq" id="WP_346075448.1">
    <property type="nucleotide sequence ID" value="NZ_BAAATL010000016.1"/>
</dbReference>
<comment type="caution">
    <text evidence="1">The sequence shown here is derived from an EMBL/GenBank/DDBJ whole genome shotgun (WGS) entry which is preliminary data.</text>
</comment>
<dbReference type="Proteomes" id="UP001501721">
    <property type="component" value="Unassembled WGS sequence"/>
</dbReference>
<evidence type="ECO:0000313" key="2">
    <source>
        <dbReference type="Proteomes" id="UP001501721"/>
    </source>
</evidence>
<organism evidence="1 2">
    <name type="scientific">Streptomyces graminearus</name>
    <dbReference type="NCBI Taxonomy" id="284030"/>
    <lineage>
        <taxon>Bacteria</taxon>
        <taxon>Bacillati</taxon>
        <taxon>Actinomycetota</taxon>
        <taxon>Actinomycetes</taxon>
        <taxon>Kitasatosporales</taxon>
        <taxon>Streptomycetaceae</taxon>
        <taxon>Streptomyces</taxon>
    </lineage>
</organism>
<dbReference type="EMBL" id="BAAATL010000016">
    <property type="protein sequence ID" value="GAA2489539.1"/>
    <property type="molecule type" value="Genomic_DNA"/>
</dbReference>
<evidence type="ECO:0000313" key="1">
    <source>
        <dbReference type="EMBL" id="GAA2489539.1"/>
    </source>
</evidence>
<accession>A0ABP5Z1X8</accession>
<keyword evidence="2" id="KW-1185">Reference proteome</keyword>
<evidence type="ECO:0008006" key="3">
    <source>
        <dbReference type="Google" id="ProtNLM"/>
    </source>
</evidence>